<proteinExistence type="inferred from homology"/>
<dbReference type="Proteomes" id="UP000053558">
    <property type="component" value="Unassembled WGS sequence"/>
</dbReference>
<feature type="compositionally biased region" description="Low complexity" evidence="8">
    <location>
        <begin position="607"/>
        <end position="620"/>
    </location>
</feature>
<evidence type="ECO:0000256" key="8">
    <source>
        <dbReference type="SAM" id="MobiDB-lite"/>
    </source>
</evidence>
<evidence type="ECO:0000313" key="10">
    <source>
        <dbReference type="EMBL" id="EIW80400.1"/>
    </source>
</evidence>
<keyword evidence="4" id="KW-0677">Repeat</keyword>
<feature type="compositionally biased region" description="Basic and acidic residues" evidence="8">
    <location>
        <begin position="590"/>
        <end position="606"/>
    </location>
</feature>
<feature type="region of interest" description="Disordered" evidence="8">
    <location>
        <begin position="290"/>
        <end position="388"/>
    </location>
</feature>
<feature type="compositionally biased region" description="Basic residues" evidence="8">
    <location>
        <begin position="321"/>
        <end position="331"/>
    </location>
</feature>
<dbReference type="PANTHER" id="PTHR14738:SF29">
    <property type="entry name" value="ZINC FINGER CCCH DOMAIN-CONTAINING PROTEIN 14"/>
    <property type="match status" value="1"/>
</dbReference>
<dbReference type="GO" id="GO:0008143">
    <property type="term" value="F:poly(A) binding"/>
    <property type="evidence" value="ECO:0007669"/>
    <property type="project" value="InterPro"/>
</dbReference>
<accession>A0A5M3MN07</accession>
<feature type="compositionally biased region" description="Low complexity" evidence="8">
    <location>
        <begin position="139"/>
        <end position="148"/>
    </location>
</feature>
<evidence type="ECO:0000256" key="4">
    <source>
        <dbReference type="ARBA" id="ARBA00022737"/>
    </source>
</evidence>
<dbReference type="Gene3D" id="4.10.1000.30">
    <property type="match status" value="1"/>
</dbReference>
<dbReference type="GO" id="GO:0008270">
    <property type="term" value="F:zinc ion binding"/>
    <property type="evidence" value="ECO:0007669"/>
    <property type="project" value="UniProtKB-KW"/>
</dbReference>
<dbReference type="Pfam" id="PF14608">
    <property type="entry name" value="zf-CCCH_2"/>
    <property type="match status" value="3"/>
</dbReference>
<dbReference type="KEGG" id="cput:CONPUDRAFT_105406"/>
<feature type="domain" description="Nab2 type CCCH zinc finger 4" evidence="9">
    <location>
        <begin position="425"/>
        <end position="446"/>
    </location>
</feature>
<feature type="compositionally biased region" description="Polar residues" evidence="8">
    <location>
        <begin position="118"/>
        <end position="130"/>
    </location>
</feature>
<dbReference type="Gene3D" id="1.10.340.40">
    <property type="entry name" value="Nuclear abundant poly(A) RNA-bind protein 2, N-terminal domain"/>
    <property type="match status" value="1"/>
</dbReference>
<dbReference type="OMA" id="CPYAHQS"/>
<keyword evidence="5" id="KW-0863">Zinc-finger</keyword>
<gene>
    <name evidence="10" type="ORF">CONPUDRAFT_105406</name>
</gene>
<sequence length="631" mass="64228">MAFGLVIGTERATNLQNAIQDELMSRGYSPDADPVMAEYITIMIINNKTAAQITSELEDLIGSDYDASFTDWLFTEAAKGAPDAAPPAQPAAVIAASVSQTSPSAPKAASTRPIPQAPRSTLSHALNQAVPSGPSGIKRPASGRSPSPSGGGPNKSRRTDLPTGPRAMQASPSGGGGGGGRSLLDRMGPRNKFGQGGGGRGDDIQARIDSITNGSGITPEAMMMAYQNGMLPPGMDMNAMNAVMAGAGGMNMNMGNMQGNQMMLQEMMMNQMALMAQMASSMGLINGQTGQFSGPAFGQDGNLNNNNNQNGFQNGGGRGRGGMRGRGRGRGGHAGPGHLGSGADDGETLAINGQGSSIAAPQPIHASPSSAPATLAAPSTPSQPAYALPARPGTPTLCKFGTKCTNALCRYSHPSPVASAESGVVLSSEACEAGKDCQDKDCVKGHVSKAAATGQVTEQKPPATHAPAASHPSTSNQIPCRFGTNCTRPGCSFAHPPRHSSHQNSGTACRFGSGCTRATCTFSHPPDRVLPGSFHRGLDSSSPSVKVNAPGTGTMSGSSGSMHKSAVFNTSSTQASASSLKDGQGNGIKAELERQMKDLEAKKEAAQKAMMEAQAAASSKTGGAKDTSVAA</sequence>
<feature type="compositionally biased region" description="Low complexity" evidence="8">
    <location>
        <begin position="298"/>
        <end position="312"/>
    </location>
</feature>
<feature type="compositionally biased region" description="Low complexity" evidence="8">
    <location>
        <begin position="551"/>
        <end position="562"/>
    </location>
</feature>
<evidence type="ECO:0000256" key="1">
    <source>
        <dbReference type="ARBA" id="ARBA00004123"/>
    </source>
</evidence>
<feature type="region of interest" description="Disordered" evidence="8">
    <location>
        <begin position="452"/>
        <end position="476"/>
    </location>
</feature>
<dbReference type="AlphaFoldDB" id="A0A5M3MN07"/>
<keyword evidence="7" id="KW-0539">Nucleus</keyword>
<dbReference type="EMBL" id="JH711579">
    <property type="protein sequence ID" value="EIW80400.1"/>
    <property type="molecule type" value="Genomic_DNA"/>
</dbReference>
<name>A0A5M3MN07_CONPW</name>
<evidence type="ECO:0000256" key="2">
    <source>
        <dbReference type="ARBA" id="ARBA00008423"/>
    </source>
</evidence>
<evidence type="ECO:0000259" key="9">
    <source>
        <dbReference type="Pfam" id="PF21803"/>
    </source>
</evidence>
<feature type="compositionally biased region" description="Low complexity" evidence="8">
    <location>
        <begin position="461"/>
        <end position="475"/>
    </location>
</feature>
<comment type="subcellular location">
    <subcellularLocation>
        <location evidence="1">Nucleus</location>
    </subcellularLocation>
</comment>
<evidence type="ECO:0000256" key="3">
    <source>
        <dbReference type="ARBA" id="ARBA00022723"/>
    </source>
</evidence>
<evidence type="ECO:0000256" key="7">
    <source>
        <dbReference type="ARBA" id="ARBA00023242"/>
    </source>
</evidence>
<feature type="compositionally biased region" description="Low complexity" evidence="8">
    <location>
        <begin position="366"/>
        <end position="385"/>
    </location>
</feature>
<dbReference type="Pfam" id="PF21803">
    <property type="entry name" value="Nab2-zf4"/>
    <property type="match status" value="1"/>
</dbReference>
<dbReference type="InterPro" id="IPR049017">
    <property type="entry name" value="Nab2_Znf4"/>
</dbReference>
<dbReference type="RefSeq" id="XP_007769356.1">
    <property type="nucleotide sequence ID" value="XM_007771166.1"/>
</dbReference>
<dbReference type="GeneID" id="19198532"/>
<keyword evidence="3" id="KW-0479">Metal-binding</keyword>
<evidence type="ECO:0000256" key="6">
    <source>
        <dbReference type="ARBA" id="ARBA00022833"/>
    </source>
</evidence>
<evidence type="ECO:0000256" key="5">
    <source>
        <dbReference type="ARBA" id="ARBA00022771"/>
    </source>
</evidence>
<feature type="region of interest" description="Disordered" evidence="8">
    <location>
        <begin position="95"/>
        <end position="206"/>
    </location>
</feature>
<evidence type="ECO:0000313" key="11">
    <source>
        <dbReference type="Proteomes" id="UP000053558"/>
    </source>
</evidence>
<feature type="compositionally biased region" description="Polar residues" evidence="8">
    <location>
        <begin position="567"/>
        <end position="581"/>
    </location>
</feature>
<dbReference type="GO" id="GO:0043488">
    <property type="term" value="P:regulation of mRNA stability"/>
    <property type="evidence" value="ECO:0007669"/>
    <property type="project" value="InterPro"/>
</dbReference>
<dbReference type="GO" id="GO:0005634">
    <property type="term" value="C:nucleus"/>
    <property type="evidence" value="ECO:0007669"/>
    <property type="project" value="UniProtKB-SubCell"/>
</dbReference>
<dbReference type="Gene3D" id="4.10.1000.40">
    <property type="match status" value="1"/>
</dbReference>
<dbReference type="OrthoDB" id="438553at2759"/>
<dbReference type="InterPro" id="IPR040366">
    <property type="entry name" value="Nab2/ZC3H14"/>
</dbReference>
<dbReference type="PANTHER" id="PTHR14738">
    <property type="entry name" value="ZINC FINGER CCCH DOMAIN-CONTAINING PROTEIN 14"/>
    <property type="match status" value="1"/>
</dbReference>
<keyword evidence="11" id="KW-1185">Reference proteome</keyword>
<comment type="similarity">
    <text evidence="2">Belongs to the ZC3H14 family.</text>
</comment>
<comment type="caution">
    <text evidence="10">The sequence shown here is derived from an EMBL/GenBank/DDBJ whole genome shotgun (WGS) entry which is preliminary data.</text>
</comment>
<keyword evidence="6" id="KW-0862">Zinc</keyword>
<dbReference type="InterPro" id="IPR043094">
    <property type="entry name" value="Nab2/ZC3H14_N_sf"/>
</dbReference>
<dbReference type="GO" id="GO:0005737">
    <property type="term" value="C:cytoplasm"/>
    <property type="evidence" value="ECO:0007669"/>
    <property type="project" value="TreeGrafter"/>
</dbReference>
<organism evidence="10 11">
    <name type="scientific">Coniophora puteana (strain RWD-64-598)</name>
    <name type="common">Brown rot fungus</name>
    <dbReference type="NCBI Taxonomy" id="741705"/>
    <lineage>
        <taxon>Eukaryota</taxon>
        <taxon>Fungi</taxon>
        <taxon>Dikarya</taxon>
        <taxon>Basidiomycota</taxon>
        <taxon>Agaricomycotina</taxon>
        <taxon>Agaricomycetes</taxon>
        <taxon>Agaricomycetidae</taxon>
        <taxon>Boletales</taxon>
        <taxon>Coniophorineae</taxon>
        <taxon>Coniophoraceae</taxon>
        <taxon>Coniophora</taxon>
    </lineage>
</organism>
<feature type="region of interest" description="Disordered" evidence="8">
    <location>
        <begin position="534"/>
        <end position="631"/>
    </location>
</feature>
<reference evidence="11" key="1">
    <citation type="journal article" date="2012" name="Science">
        <title>The Paleozoic origin of enzymatic lignin decomposition reconstructed from 31 fungal genomes.</title>
        <authorList>
            <person name="Floudas D."/>
            <person name="Binder M."/>
            <person name="Riley R."/>
            <person name="Barry K."/>
            <person name="Blanchette R.A."/>
            <person name="Henrissat B."/>
            <person name="Martinez A.T."/>
            <person name="Otillar R."/>
            <person name="Spatafora J.W."/>
            <person name="Yadav J.S."/>
            <person name="Aerts A."/>
            <person name="Benoit I."/>
            <person name="Boyd A."/>
            <person name="Carlson A."/>
            <person name="Copeland A."/>
            <person name="Coutinho P.M."/>
            <person name="de Vries R.P."/>
            <person name="Ferreira P."/>
            <person name="Findley K."/>
            <person name="Foster B."/>
            <person name="Gaskell J."/>
            <person name="Glotzer D."/>
            <person name="Gorecki P."/>
            <person name="Heitman J."/>
            <person name="Hesse C."/>
            <person name="Hori C."/>
            <person name="Igarashi K."/>
            <person name="Jurgens J.A."/>
            <person name="Kallen N."/>
            <person name="Kersten P."/>
            <person name="Kohler A."/>
            <person name="Kuees U."/>
            <person name="Kumar T.K.A."/>
            <person name="Kuo A."/>
            <person name="LaButti K."/>
            <person name="Larrondo L.F."/>
            <person name="Lindquist E."/>
            <person name="Ling A."/>
            <person name="Lombard V."/>
            <person name="Lucas S."/>
            <person name="Lundell T."/>
            <person name="Martin R."/>
            <person name="McLaughlin D.J."/>
            <person name="Morgenstern I."/>
            <person name="Morin E."/>
            <person name="Murat C."/>
            <person name="Nagy L.G."/>
            <person name="Nolan M."/>
            <person name="Ohm R.A."/>
            <person name="Patyshakuliyeva A."/>
            <person name="Rokas A."/>
            <person name="Ruiz-Duenas F.J."/>
            <person name="Sabat G."/>
            <person name="Salamov A."/>
            <person name="Samejima M."/>
            <person name="Schmutz J."/>
            <person name="Slot J.C."/>
            <person name="St John F."/>
            <person name="Stenlid J."/>
            <person name="Sun H."/>
            <person name="Sun S."/>
            <person name="Syed K."/>
            <person name="Tsang A."/>
            <person name="Wiebenga A."/>
            <person name="Young D."/>
            <person name="Pisabarro A."/>
            <person name="Eastwood D.C."/>
            <person name="Martin F."/>
            <person name="Cullen D."/>
            <person name="Grigoriev I.V."/>
            <person name="Hibbett D.S."/>
        </authorList>
    </citation>
    <scope>NUCLEOTIDE SEQUENCE [LARGE SCALE GENOMIC DNA]</scope>
    <source>
        <strain evidence="11">RWD-64-598 SS2</strain>
    </source>
</reference>
<protein>
    <recommendedName>
        <fullName evidence="9">Nab2 type CCCH zinc finger 4 domain-containing protein</fullName>
    </recommendedName>
</protein>